<dbReference type="GO" id="GO:0046872">
    <property type="term" value="F:metal ion binding"/>
    <property type="evidence" value="ECO:0007669"/>
    <property type="project" value="UniProtKB-KW"/>
</dbReference>
<dbReference type="Gene3D" id="3.40.390.10">
    <property type="entry name" value="Collagenase (Catalytic Domain)"/>
    <property type="match status" value="1"/>
</dbReference>
<evidence type="ECO:0000256" key="4">
    <source>
        <dbReference type="ARBA" id="ARBA00022801"/>
    </source>
</evidence>
<feature type="domain" description="Peptidase M13 C-terminal" evidence="7">
    <location>
        <begin position="100"/>
        <end position="309"/>
    </location>
</feature>
<comment type="cofactor">
    <cofactor evidence="1">
        <name>Zn(2+)</name>
        <dbReference type="ChEBI" id="CHEBI:29105"/>
    </cofactor>
</comment>
<dbReference type="CDD" id="cd08662">
    <property type="entry name" value="M13"/>
    <property type="match status" value="1"/>
</dbReference>
<dbReference type="EMBL" id="MU826383">
    <property type="protein sequence ID" value="KAJ7377080.1"/>
    <property type="molecule type" value="Genomic_DNA"/>
</dbReference>
<dbReference type="AlphaFoldDB" id="A0A9W9Z956"/>
<keyword evidence="6" id="KW-0482">Metalloprotease</keyword>
<dbReference type="SUPFAM" id="SSF55486">
    <property type="entry name" value="Metalloproteases ('zincins'), catalytic domain"/>
    <property type="match status" value="1"/>
</dbReference>
<keyword evidence="3" id="KW-0479">Metal-binding</keyword>
<reference evidence="9" key="1">
    <citation type="submission" date="2023-01" db="EMBL/GenBank/DDBJ databases">
        <title>Genome assembly of the deep-sea coral Lophelia pertusa.</title>
        <authorList>
            <person name="Herrera S."/>
            <person name="Cordes E."/>
        </authorList>
    </citation>
    <scope>NUCLEOTIDE SEQUENCE</scope>
    <source>
        <strain evidence="9">USNM1676648</strain>
        <tissue evidence="9">Polyp</tissue>
    </source>
</reference>
<dbReference type="GO" id="GO:0016485">
    <property type="term" value="P:protein processing"/>
    <property type="evidence" value="ECO:0007669"/>
    <property type="project" value="TreeGrafter"/>
</dbReference>
<dbReference type="Proteomes" id="UP001163046">
    <property type="component" value="Unassembled WGS sequence"/>
</dbReference>
<keyword evidence="10" id="KW-1185">Reference proteome</keyword>
<evidence type="ECO:0000256" key="6">
    <source>
        <dbReference type="ARBA" id="ARBA00023049"/>
    </source>
</evidence>
<evidence type="ECO:0000256" key="1">
    <source>
        <dbReference type="ARBA" id="ARBA00001947"/>
    </source>
</evidence>
<dbReference type="Pfam" id="PF05649">
    <property type="entry name" value="Peptidase_M13_N"/>
    <property type="match status" value="1"/>
</dbReference>
<dbReference type="OrthoDB" id="6475849at2759"/>
<dbReference type="PANTHER" id="PTHR11733:SF240">
    <property type="entry name" value="GH14155P-RELATED"/>
    <property type="match status" value="1"/>
</dbReference>
<gene>
    <name evidence="9" type="primary">MMEL1</name>
    <name evidence="9" type="ORF">OS493_030674</name>
</gene>
<keyword evidence="5" id="KW-0862">Zinc</keyword>
<dbReference type="PANTHER" id="PTHR11733">
    <property type="entry name" value="ZINC METALLOPROTEASE FAMILY M13 NEPRILYSIN-RELATED"/>
    <property type="match status" value="1"/>
</dbReference>
<evidence type="ECO:0000256" key="2">
    <source>
        <dbReference type="ARBA" id="ARBA00022670"/>
    </source>
</evidence>
<feature type="domain" description="Peptidase M13 N-terminal" evidence="8">
    <location>
        <begin position="1"/>
        <end position="41"/>
    </location>
</feature>
<evidence type="ECO:0000313" key="10">
    <source>
        <dbReference type="Proteomes" id="UP001163046"/>
    </source>
</evidence>
<dbReference type="PROSITE" id="PS51885">
    <property type="entry name" value="NEPRILYSIN"/>
    <property type="match status" value="1"/>
</dbReference>
<evidence type="ECO:0000259" key="8">
    <source>
        <dbReference type="Pfam" id="PF05649"/>
    </source>
</evidence>
<dbReference type="EC" id="3.4.24.11" evidence="9"/>
<proteinExistence type="predicted"/>
<name>A0A9W9Z956_9CNID</name>
<dbReference type="InterPro" id="IPR008753">
    <property type="entry name" value="Peptidase_M13_N"/>
</dbReference>
<organism evidence="9 10">
    <name type="scientific">Desmophyllum pertusum</name>
    <dbReference type="NCBI Taxonomy" id="174260"/>
    <lineage>
        <taxon>Eukaryota</taxon>
        <taxon>Metazoa</taxon>
        <taxon>Cnidaria</taxon>
        <taxon>Anthozoa</taxon>
        <taxon>Hexacorallia</taxon>
        <taxon>Scleractinia</taxon>
        <taxon>Caryophylliina</taxon>
        <taxon>Caryophylliidae</taxon>
        <taxon>Desmophyllum</taxon>
    </lineage>
</organism>
<evidence type="ECO:0000259" key="7">
    <source>
        <dbReference type="Pfam" id="PF01431"/>
    </source>
</evidence>
<accession>A0A9W9Z956</accession>
<dbReference type="Pfam" id="PF01431">
    <property type="entry name" value="Peptidase_M13"/>
    <property type="match status" value="1"/>
</dbReference>
<dbReference type="InterPro" id="IPR018497">
    <property type="entry name" value="Peptidase_M13_C"/>
</dbReference>
<dbReference type="GO" id="GO:0004222">
    <property type="term" value="F:metalloendopeptidase activity"/>
    <property type="evidence" value="ECO:0007669"/>
    <property type="project" value="UniProtKB-EC"/>
</dbReference>
<protein>
    <submittedName>
        <fullName evidence="9">Membrane metallo-endopeptidase-like 1</fullName>
        <ecNumber evidence="9">3.4.24.11</ecNumber>
    </submittedName>
</protein>
<keyword evidence="4 9" id="KW-0378">Hydrolase</keyword>
<evidence type="ECO:0000256" key="5">
    <source>
        <dbReference type="ARBA" id="ARBA00022833"/>
    </source>
</evidence>
<keyword evidence="2" id="KW-0645">Protease</keyword>
<evidence type="ECO:0000256" key="3">
    <source>
        <dbReference type="ARBA" id="ARBA00022723"/>
    </source>
</evidence>
<comment type="caution">
    <text evidence="9">The sequence shown here is derived from an EMBL/GenBank/DDBJ whole genome shotgun (WGS) entry which is preliminary data.</text>
</comment>
<dbReference type="InterPro" id="IPR000718">
    <property type="entry name" value="Peptidase_M13"/>
</dbReference>
<dbReference type="InterPro" id="IPR024079">
    <property type="entry name" value="MetalloPept_cat_dom_sf"/>
</dbReference>
<sequence>MMGNIRKAFREEVADLTWIDSDTKPKVYEKEEAMVEKIGYPDMCVNRTLLQEYYHGLEVDDKRFLLNEVNVSKWYSAQSLAKLRKPSTRGQWFNGPQSVNAYYQREKNEINILAGMLQPPFYNGRFAPRATNFGGIGIVLAHELTHGFDSIGRLFNKYGEISEPWWSNFTLIGFQNRSKCLVDQYNKYPLDVDGKQIFVNGRLTLPENIADNGALKIAFRAYENWVRKHGMEELVPGLKRSSEQMFFLSYAQMWCSKFSPTQIFRRAKADSHALPIYRVNGVLSNMEEFAKAYNCPKASALNPEHRCRVW</sequence>
<evidence type="ECO:0000313" key="9">
    <source>
        <dbReference type="EMBL" id="KAJ7377080.1"/>
    </source>
</evidence>
<dbReference type="GO" id="GO:0005886">
    <property type="term" value="C:plasma membrane"/>
    <property type="evidence" value="ECO:0007669"/>
    <property type="project" value="TreeGrafter"/>
</dbReference>
<dbReference type="PRINTS" id="PR00786">
    <property type="entry name" value="NEPRILYSIN"/>
</dbReference>